<dbReference type="PANTHER" id="PTHR43000">
    <property type="entry name" value="DTDP-D-GLUCOSE 4,6-DEHYDRATASE-RELATED"/>
    <property type="match status" value="1"/>
</dbReference>
<evidence type="ECO:0000259" key="2">
    <source>
        <dbReference type="Pfam" id="PF01370"/>
    </source>
</evidence>
<dbReference type="RefSeq" id="WP_353531186.1">
    <property type="nucleotide sequence ID" value="NZ_JBBMEX010000011.1"/>
</dbReference>
<proteinExistence type="inferred from homology"/>
<evidence type="ECO:0000256" key="1">
    <source>
        <dbReference type="ARBA" id="ARBA00007637"/>
    </source>
</evidence>
<evidence type="ECO:0000313" key="3">
    <source>
        <dbReference type="EMBL" id="MEQ2558361.1"/>
    </source>
</evidence>
<organism evidence="3 4">
    <name type="scientific">Maccoyibacter intestinihominis</name>
    <dbReference type="NCBI Taxonomy" id="3133499"/>
    <lineage>
        <taxon>Bacteria</taxon>
        <taxon>Bacillati</taxon>
        <taxon>Bacillota</taxon>
        <taxon>Clostridia</taxon>
        <taxon>Lachnospirales</taxon>
        <taxon>Lachnospiraceae</taxon>
        <taxon>Maccoyibacter</taxon>
    </lineage>
</organism>
<dbReference type="Pfam" id="PF01370">
    <property type="entry name" value="Epimerase"/>
    <property type="match status" value="1"/>
</dbReference>
<protein>
    <submittedName>
        <fullName evidence="3">NAD-dependent epimerase/dehydratase family protein</fullName>
    </submittedName>
</protein>
<evidence type="ECO:0000313" key="4">
    <source>
        <dbReference type="Proteomes" id="UP001454489"/>
    </source>
</evidence>
<reference evidence="3 4" key="1">
    <citation type="submission" date="2024-03" db="EMBL/GenBank/DDBJ databases">
        <title>Human intestinal bacterial collection.</title>
        <authorList>
            <person name="Pauvert C."/>
            <person name="Hitch T.C.A."/>
            <person name="Clavel T."/>
        </authorList>
    </citation>
    <scope>NUCLEOTIDE SEQUENCE [LARGE SCALE GENOMIC DNA]</scope>
    <source>
        <strain evidence="3 4">CLA-AA-H185</strain>
    </source>
</reference>
<sequence>MKKIAIMGARGFVGKALTAHLQDKYTVYPITREQFSLLDEQAVTEFFEKENIDVVFHCANQGGSRKTGYDVAAPDVIGNNLKMFFNMERCLKDGMKLINFGSGAQYNKARDLVKVKEDTIGTVIPKDDYGYSKYVMSEYLGVRESSNKPGIIYNPIIFGLYGQGEDYTFKFISNAIMKNLLEMPIVINQNVVFDYLYLGDFLKVMDKLIEEDVPNREFNITPTESIDLCSIVEIINEIGDFKSEVTVKNPGLNYQYTADNTRLLENMGNDFVFTSYKEGIKELYDYYKENLDRLDTEAIRKDELLKYCKTKG</sequence>
<dbReference type="SUPFAM" id="SSF51735">
    <property type="entry name" value="NAD(P)-binding Rossmann-fold domains"/>
    <property type="match status" value="1"/>
</dbReference>
<comment type="similarity">
    <text evidence="1">Belongs to the NAD(P)-dependent epimerase/dehydratase family.</text>
</comment>
<dbReference type="InterPro" id="IPR036291">
    <property type="entry name" value="NAD(P)-bd_dom_sf"/>
</dbReference>
<dbReference type="Gene3D" id="3.40.50.720">
    <property type="entry name" value="NAD(P)-binding Rossmann-like Domain"/>
    <property type="match status" value="1"/>
</dbReference>
<dbReference type="EMBL" id="JBBMEX010000011">
    <property type="protein sequence ID" value="MEQ2558361.1"/>
    <property type="molecule type" value="Genomic_DNA"/>
</dbReference>
<keyword evidence="4" id="KW-1185">Reference proteome</keyword>
<feature type="domain" description="NAD-dependent epimerase/dehydratase" evidence="2">
    <location>
        <begin position="4"/>
        <end position="220"/>
    </location>
</feature>
<comment type="caution">
    <text evidence="3">The sequence shown here is derived from an EMBL/GenBank/DDBJ whole genome shotgun (WGS) entry which is preliminary data.</text>
</comment>
<gene>
    <name evidence="3" type="ORF">WMO43_10860</name>
</gene>
<dbReference type="Proteomes" id="UP001454489">
    <property type="component" value="Unassembled WGS sequence"/>
</dbReference>
<dbReference type="InterPro" id="IPR001509">
    <property type="entry name" value="Epimerase_deHydtase"/>
</dbReference>
<name>A0ABV1HF72_9FIRM</name>
<accession>A0ABV1HF72</accession>